<reference evidence="14" key="1">
    <citation type="submission" date="2021-01" db="EMBL/GenBank/DDBJ databases">
        <authorList>
            <consortium name="Genoscope - CEA"/>
            <person name="William W."/>
        </authorList>
    </citation>
    <scope>NUCLEOTIDE SEQUENCE</scope>
</reference>
<dbReference type="PROSITE" id="PS00107">
    <property type="entry name" value="PROTEIN_KINASE_ATP"/>
    <property type="match status" value="1"/>
</dbReference>
<evidence type="ECO:0000256" key="7">
    <source>
        <dbReference type="ARBA" id="ARBA00047592"/>
    </source>
</evidence>
<dbReference type="GO" id="GO:0004707">
    <property type="term" value="F:MAP kinase activity"/>
    <property type="evidence" value="ECO:0007669"/>
    <property type="project" value="UniProtKB-EC"/>
</dbReference>
<evidence type="ECO:0000256" key="5">
    <source>
        <dbReference type="ARBA" id="ARBA00022777"/>
    </source>
</evidence>
<dbReference type="InterPro" id="IPR000719">
    <property type="entry name" value="Prot_kinase_dom"/>
</dbReference>
<evidence type="ECO:0000313" key="14">
    <source>
        <dbReference type="EMBL" id="CAD8072570.1"/>
    </source>
</evidence>
<dbReference type="FunFam" id="1.10.510.10:FF:000238">
    <property type="entry name" value="Mitogen-activated protein kinase"/>
    <property type="match status" value="1"/>
</dbReference>
<dbReference type="Proteomes" id="UP000692954">
    <property type="component" value="Unassembled WGS sequence"/>
</dbReference>
<dbReference type="GO" id="GO:0005524">
    <property type="term" value="F:ATP binding"/>
    <property type="evidence" value="ECO:0007669"/>
    <property type="project" value="UniProtKB-UniRule"/>
</dbReference>
<dbReference type="PROSITE" id="PS00108">
    <property type="entry name" value="PROTEIN_KINASE_ST"/>
    <property type="match status" value="1"/>
</dbReference>
<dbReference type="EC" id="2.7.11.24" evidence="1 11"/>
<evidence type="ECO:0000256" key="3">
    <source>
        <dbReference type="ARBA" id="ARBA00022679"/>
    </source>
</evidence>
<keyword evidence="5 11" id="KW-0418">Kinase</keyword>
<comment type="similarity">
    <text evidence="11">Belongs to the protein kinase superfamily. Ser/Thr protein kinase family. MAP kinase subfamily.</text>
</comment>
<feature type="region of interest" description="Disordered" evidence="12">
    <location>
        <begin position="379"/>
        <end position="406"/>
    </location>
</feature>
<dbReference type="CDD" id="cd07852">
    <property type="entry name" value="STKc_MAPK15-like"/>
    <property type="match status" value="1"/>
</dbReference>
<evidence type="ECO:0000259" key="13">
    <source>
        <dbReference type="PROSITE" id="PS50011"/>
    </source>
</evidence>
<keyword evidence="11" id="KW-0460">Magnesium</keyword>
<evidence type="ECO:0000256" key="11">
    <source>
        <dbReference type="RuleBase" id="RU361165"/>
    </source>
</evidence>
<dbReference type="InterPro" id="IPR017441">
    <property type="entry name" value="Protein_kinase_ATP_BS"/>
</dbReference>
<comment type="catalytic activity">
    <reaction evidence="8">
        <text>L-seryl-[protein] + ATP = O-phospho-L-seryl-[protein] + ADP + H(+)</text>
        <dbReference type="Rhea" id="RHEA:17989"/>
        <dbReference type="Rhea" id="RHEA-COMP:9863"/>
        <dbReference type="Rhea" id="RHEA-COMP:11604"/>
        <dbReference type="ChEBI" id="CHEBI:15378"/>
        <dbReference type="ChEBI" id="CHEBI:29999"/>
        <dbReference type="ChEBI" id="CHEBI:30616"/>
        <dbReference type="ChEBI" id="CHEBI:83421"/>
        <dbReference type="ChEBI" id="CHEBI:456216"/>
        <dbReference type="EC" id="2.7.11.24"/>
    </reaction>
</comment>
<name>A0A8S1LWZ7_9CILI</name>
<keyword evidence="6 9" id="KW-0067">ATP-binding</keyword>
<evidence type="ECO:0000313" key="15">
    <source>
        <dbReference type="Proteomes" id="UP000692954"/>
    </source>
</evidence>
<sequence length="490" mass="56427">MAEEIEPHIARKFEIIQKLGKGAYGIVWKAVDKKLKTVVALKKVFDAFHNATDAQRTFREIMFLQELNGHENIVRLLNIIKAENNKDIYLVFDYMETDLHAVIRAGILEEVHKKFIIYQILKSLKYIHSGELIHRDLKPSNILLNSECQMKLADFGLARSIAINEEDTTPPILTEYVATRWYRAPEILLGSTNYTKAVDMWSIGCILGELVTGKAIFPGTSTANQIERILELNGKPSDQDVEALESPLAAHILSSVSITKKKSFQQFFQSASDDCLDLLRRLLVFNPKMRLTVDQAIRHKYVKEFSSPEEEIVCQEPIKIPMNDNKKFSIKEYREALYNDINRRKKEQRKKWQAKYLQQLGMNPDELIDGNQFINSGEQQQQSASFFQKSGKVENHNNSQNSSQVVQKSNIEEIQQIIRQQQIQSQQLKKSQSQATVQPAQKLTSQKSASNIVAQIYNNFQGQDSKFHQQQQFLQQQLQQLQQKSLKKKT</sequence>
<organism evidence="14 15">
    <name type="scientific">Paramecium sonneborni</name>
    <dbReference type="NCBI Taxonomy" id="65129"/>
    <lineage>
        <taxon>Eukaryota</taxon>
        <taxon>Sar</taxon>
        <taxon>Alveolata</taxon>
        <taxon>Ciliophora</taxon>
        <taxon>Intramacronucleata</taxon>
        <taxon>Oligohymenophorea</taxon>
        <taxon>Peniculida</taxon>
        <taxon>Parameciidae</taxon>
        <taxon>Paramecium</taxon>
    </lineage>
</organism>
<dbReference type="InterPro" id="IPR050117">
    <property type="entry name" value="MAPK"/>
</dbReference>
<feature type="compositionally biased region" description="Low complexity" evidence="12">
    <location>
        <begin position="379"/>
        <end position="390"/>
    </location>
</feature>
<evidence type="ECO:0000256" key="4">
    <source>
        <dbReference type="ARBA" id="ARBA00022741"/>
    </source>
</evidence>
<dbReference type="InterPro" id="IPR008271">
    <property type="entry name" value="Ser/Thr_kinase_AS"/>
</dbReference>
<keyword evidence="2 10" id="KW-0723">Serine/threonine-protein kinase</keyword>
<keyword evidence="4 9" id="KW-0547">Nucleotide-binding</keyword>
<evidence type="ECO:0000256" key="12">
    <source>
        <dbReference type="SAM" id="MobiDB-lite"/>
    </source>
</evidence>
<dbReference type="EMBL" id="CAJJDN010000029">
    <property type="protein sequence ID" value="CAD8072570.1"/>
    <property type="molecule type" value="Genomic_DNA"/>
</dbReference>
<feature type="domain" description="Protein kinase" evidence="13">
    <location>
        <begin position="13"/>
        <end position="302"/>
    </location>
</feature>
<evidence type="ECO:0000256" key="2">
    <source>
        <dbReference type="ARBA" id="ARBA00022527"/>
    </source>
</evidence>
<dbReference type="AlphaFoldDB" id="A0A8S1LWZ7"/>
<comment type="activity regulation">
    <text evidence="11">Activated by threonine and tyrosine phosphorylation.</text>
</comment>
<comment type="catalytic activity">
    <reaction evidence="7 11">
        <text>L-threonyl-[protein] + ATP = O-phospho-L-threonyl-[protein] + ADP + H(+)</text>
        <dbReference type="Rhea" id="RHEA:46608"/>
        <dbReference type="Rhea" id="RHEA-COMP:11060"/>
        <dbReference type="Rhea" id="RHEA-COMP:11605"/>
        <dbReference type="ChEBI" id="CHEBI:15378"/>
        <dbReference type="ChEBI" id="CHEBI:30013"/>
        <dbReference type="ChEBI" id="CHEBI:30616"/>
        <dbReference type="ChEBI" id="CHEBI:61977"/>
        <dbReference type="ChEBI" id="CHEBI:456216"/>
        <dbReference type="EC" id="2.7.11.24"/>
    </reaction>
</comment>
<evidence type="ECO:0000256" key="1">
    <source>
        <dbReference type="ARBA" id="ARBA00012411"/>
    </source>
</evidence>
<comment type="caution">
    <text evidence="14">The sequence shown here is derived from an EMBL/GenBank/DDBJ whole genome shotgun (WGS) entry which is preliminary data.</text>
</comment>
<protein>
    <recommendedName>
        <fullName evidence="1 11">Mitogen-activated protein kinase</fullName>
        <ecNumber evidence="1 11">2.7.11.24</ecNumber>
    </recommendedName>
</protein>
<dbReference type="PROSITE" id="PS01351">
    <property type="entry name" value="MAPK"/>
    <property type="match status" value="1"/>
</dbReference>
<evidence type="ECO:0000256" key="8">
    <source>
        <dbReference type="ARBA" id="ARBA00048312"/>
    </source>
</evidence>
<feature type="binding site" evidence="9">
    <location>
        <position position="42"/>
    </location>
    <ligand>
        <name>ATP</name>
        <dbReference type="ChEBI" id="CHEBI:30616"/>
    </ligand>
</feature>
<proteinExistence type="inferred from homology"/>
<keyword evidence="3 11" id="KW-0808">Transferase</keyword>
<comment type="cofactor">
    <cofactor evidence="11">
        <name>Mg(2+)</name>
        <dbReference type="ChEBI" id="CHEBI:18420"/>
    </cofactor>
</comment>
<evidence type="ECO:0000256" key="10">
    <source>
        <dbReference type="RuleBase" id="RU000304"/>
    </source>
</evidence>
<dbReference type="PROSITE" id="PS50011">
    <property type="entry name" value="PROTEIN_KINASE_DOM"/>
    <property type="match status" value="1"/>
</dbReference>
<accession>A0A8S1LWZ7</accession>
<dbReference type="Pfam" id="PF00069">
    <property type="entry name" value="Pkinase"/>
    <property type="match status" value="1"/>
</dbReference>
<keyword evidence="15" id="KW-1185">Reference proteome</keyword>
<gene>
    <name evidence="14" type="ORF">PSON_ATCC_30995.1.T0290232</name>
</gene>
<evidence type="ECO:0000256" key="6">
    <source>
        <dbReference type="ARBA" id="ARBA00022840"/>
    </source>
</evidence>
<dbReference type="SMART" id="SM00220">
    <property type="entry name" value="S_TKc"/>
    <property type="match status" value="1"/>
</dbReference>
<dbReference type="InterPro" id="IPR003527">
    <property type="entry name" value="MAP_kinase_CS"/>
</dbReference>
<evidence type="ECO:0000256" key="9">
    <source>
        <dbReference type="PROSITE-ProRule" id="PRU10141"/>
    </source>
</evidence>
<dbReference type="PANTHER" id="PTHR24055">
    <property type="entry name" value="MITOGEN-ACTIVATED PROTEIN KINASE"/>
    <property type="match status" value="1"/>
</dbReference>
<feature type="compositionally biased region" description="Low complexity" evidence="12">
    <location>
        <begin position="397"/>
        <end position="406"/>
    </location>
</feature>
<dbReference type="FunFam" id="3.30.200.20:FF:000166">
    <property type="entry name" value="Mitogen-activated protein kinase"/>
    <property type="match status" value="1"/>
</dbReference>
<dbReference type="OrthoDB" id="192887at2759"/>